<evidence type="ECO:0000313" key="2">
    <source>
        <dbReference type="EMBL" id="GHI50276.1"/>
    </source>
</evidence>
<gene>
    <name evidence="2" type="ORF">Srubr_01220</name>
</gene>
<keyword evidence="3" id="KW-1185">Reference proteome</keyword>
<dbReference type="EMBL" id="BNEA01000001">
    <property type="protein sequence ID" value="GHI50276.1"/>
    <property type="molecule type" value="Genomic_DNA"/>
</dbReference>
<protein>
    <submittedName>
        <fullName evidence="2">Uncharacterized protein</fullName>
    </submittedName>
</protein>
<accession>A0ABQ3R334</accession>
<name>A0ABQ3R334_STRRR</name>
<comment type="caution">
    <text evidence="2">The sequence shown here is derived from an EMBL/GenBank/DDBJ whole genome shotgun (WGS) entry which is preliminary data.</text>
</comment>
<evidence type="ECO:0000256" key="1">
    <source>
        <dbReference type="SAM" id="MobiDB-lite"/>
    </source>
</evidence>
<proteinExistence type="predicted"/>
<sequence>MAEPTAASSRTGSTRTHHGGGAPRSQPRSSRFPRDHRPRTDPTFPSYAAAGFGRPRGKPVDDRPAARLAWARHARAGRKKEASVMQDSSSRRSPLPVPRACHV</sequence>
<dbReference type="Proteomes" id="UP000646738">
    <property type="component" value="Unassembled WGS sequence"/>
</dbReference>
<reference evidence="3" key="1">
    <citation type="submission" date="2023-07" db="EMBL/GenBank/DDBJ databases">
        <title>Whole genome shotgun sequence of Streptomyces achromogenes subsp. rubradiris NBRC 14000.</title>
        <authorList>
            <person name="Komaki H."/>
            <person name="Tamura T."/>
        </authorList>
    </citation>
    <scope>NUCLEOTIDE SEQUENCE [LARGE SCALE GENOMIC DNA]</scope>
    <source>
        <strain evidence="3">NBRC 14000</strain>
    </source>
</reference>
<organism evidence="2 3">
    <name type="scientific">Streptomyces rubradiris</name>
    <name type="common">Streptomyces achromogenes subsp. rubradiris</name>
    <dbReference type="NCBI Taxonomy" id="285531"/>
    <lineage>
        <taxon>Bacteria</taxon>
        <taxon>Bacillati</taxon>
        <taxon>Actinomycetota</taxon>
        <taxon>Actinomycetes</taxon>
        <taxon>Kitasatosporales</taxon>
        <taxon>Streptomycetaceae</taxon>
        <taxon>Streptomyces</taxon>
    </lineage>
</organism>
<evidence type="ECO:0000313" key="3">
    <source>
        <dbReference type="Proteomes" id="UP000646738"/>
    </source>
</evidence>
<feature type="compositionally biased region" description="Low complexity" evidence="1">
    <location>
        <begin position="1"/>
        <end position="14"/>
    </location>
</feature>
<feature type="region of interest" description="Disordered" evidence="1">
    <location>
        <begin position="1"/>
        <end position="103"/>
    </location>
</feature>